<comment type="caution">
    <text evidence="2">The sequence shown here is derived from an EMBL/GenBank/DDBJ whole genome shotgun (WGS) entry which is preliminary data.</text>
</comment>
<evidence type="ECO:0000313" key="3">
    <source>
        <dbReference type="Proteomes" id="UP000823046"/>
    </source>
</evidence>
<protein>
    <recommendedName>
        <fullName evidence="1">ACT-like domain-containing protein</fullName>
    </recommendedName>
</protein>
<evidence type="ECO:0000313" key="2">
    <source>
        <dbReference type="EMBL" id="KAF8822669.1"/>
    </source>
</evidence>
<keyword evidence="3" id="KW-1185">Reference proteome</keyword>
<dbReference type="InterPro" id="IPR045865">
    <property type="entry name" value="ACT-like_dom_sf"/>
</dbReference>
<dbReference type="Pfam" id="PF00585">
    <property type="entry name" value="Thr_dehydrat_C"/>
    <property type="match status" value="1"/>
</dbReference>
<evidence type="ECO:0000259" key="1">
    <source>
        <dbReference type="Pfam" id="PF00585"/>
    </source>
</evidence>
<dbReference type="Proteomes" id="UP000823046">
    <property type="component" value="Unassembled WGS sequence"/>
</dbReference>
<sequence>FFIWENCFSQDYFFFVILLYSYQLHGKYIMCGRDLLLSNEEIVRFEFQNKKHSLSRIFNELLDDWNVTLIHYRHYGSDMCSLLMGIDFPSDPSCNPQKEFFFLNLRSAGINFSLETSNPLLTRLIPAKQSY</sequence>
<proteinExistence type="predicted"/>
<organism evidence="2 3">
    <name type="scientific">Cardiosporidium cionae</name>
    <dbReference type="NCBI Taxonomy" id="476202"/>
    <lineage>
        <taxon>Eukaryota</taxon>
        <taxon>Sar</taxon>
        <taxon>Alveolata</taxon>
        <taxon>Apicomplexa</taxon>
        <taxon>Aconoidasida</taxon>
        <taxon>Nephromycida</taxon>
        <taxon>Cardiosporidium</taxon>
    </lineage>
</organism>
<feature type="non-terminal residue" evidence="2">
    <location>
        <position position="1"/>
    </location>
</feature>
<name>A0ABQ7JF94_9APIC</name>
<dbReference type="InterPro" id="IPR001721">
    <property type="entry name" value="TD_ACT-like"/>
</dbReference>
<dbReference type="Gene3D" id="3.40.1020.10">
    <property type="entry name" value="Biosynthetic Threonine Deaminase, Domain 3"/>
    <property type="match status" value="1"/>
</dbReference>
<feature type="domain" description="ACT-like" evidence="1">
    <location>
        <begin position="36"/>
        <end position="121"/>
    </location>
</feature>
<accession>A0ABQ7JF94</accession>
<dbReference type="EMBL" id="JADAQX010000032">
    <property type="protein sequence ID" value="KAF8822669.1"/>
    <property type="molecule type" value="Genomic_DNA"/>
</dbReference>
<dbReference type="SUPFAM" id="SSF55021">
    <property type="entry name" value="ACT-like"/>
    <property type="match status" value="1"/>
</dbReference>
<reference evidence="2 3" key="1">
    <citation type="journal article" date="2020" name="bioRxiv">
        <title>Metabolic contributions of an alphaproteobacterial endosymbiont in the apicomplexan Cardiosporidium cionae.</title>
        <authorList>
            <person name="Hunter E.S."/>
            <person name="Paight C.J."/>
            <person name="Lane C.E."/>
        </authorList>
    </citation>
    <scope>NUCLEOTIDE SEQUENCE [LARGE SCALE GENOMIC DNA]</scope>
    <source>
        <strain evidence="2">ESH_2018</strain>
    </source>
</reference>
<gene>
    <name evidence="2" type="ORF">IE077_003138</name>
</gene>
<dbReference type="InterPro" id="IPR038110">
    <property type="entry name" value="TD_ACT-like_sf"/>
</dbReference>